<evidence type="ECO:0000313" key="3">
    <source>
        <dbReference type="EMBL" id="CAN91081.1"/>
    </source>
</evidence>
<comment type="similarity">
    <text evidence="1">Belongs to the HAD-like hydrolase superfamily. S-2-haloalkanoic acid dehalogenase family.</text>
</comment>
<organism evidence="3 4">
    <name type="scientific">Sorangium cellulosum (strain So ce56)</name>
    <name type="common">Polyangium cellulosum (strain So ce56)</name>
    <dbReference type="NCBI Taxonomy" id="448385"/>
    <lineage>
        <taxon>Bacteria</taxon>
        <taxon>Pseudomonadati</taxon>
        <taxon>Myxococcota</taxon>
        <taxon>Polyangia</taxon>
        <taxon>Polyangiales</taxon>
        <taxon>Polyangiaceae</taxon>
        <taxon>Sorangium</taxon>
    </lineage>
</organism>
<dbReference type="PRINTS" id="PR00413">
    <property type="entry name" value="HADHALOGNASE"/>
</dbReference>
<dbReference type="InterPro" id="IPR006439">
    <property type="entry name" value="HAD-SF_hydro_IA"/>
</dbReference>
<dbReference type="PANTHER" id="PTHR43316:SF3">
    <property type="entry name" value="HALOACID DEHALOGENASE, TYPE II (AFU_ORTHOLOGUE AFUA_2G07750)-RELATED"/>
    <property type="match status" value="1"/>
</dbReference>
<dbReference type="InterPro" id="IPR006328">
    <property type="entry name" value="2-HAD"/>
</dbReference>
<dbReference type="Gene3D" id="1.10.150.240">
    <property type="entry name" value="Putative phosphatase, domain 2"/>
    <property type="match status" value="1"/>
</dbReference>
<dbReference type="Proteomes" id="UP000002139">
    <property type="component" value="Chromosome"/>
</dbReference>
<dbReference type="Gene3D" id="3.40.50.1000">
    <property type="entry name" value="HAD superfamily/HAD-like"/>
    <property type="match status" value="1"/>
</dbReference>
<dbReference type="NCBIfam" id="TIGR01428">
    <property type="entry name" value="HAD_type_II"/>
    <property type="match status" value="1"/>
</dbReference>
<dbReference type="BioCyc" id="SCEL448385:SCE_RS04825-MONOMER"/>
<dbReference type="SUPFAM" id="SSF56784">
    <property type="entry name" value="HAD-like"/>
    <property type="match status" value="1"/>
</dbReference>
<accession>A9EUA3</accession>
<dbReference type="Pfam" id="PF00702">
    <property type="entry name" value="Hydrolase"/>
    <property type="match status" value="1"/>
</dbReference>
<dbReference type="HOGENOM" id="CLU_775901_0_0_7"/>
<evidence type="ECO:0000256" key="2">
    <source>
        <dbReference type="ARBA" id="ARBA00022801"/>
    </source>
</evidence>
<dbReference type="STRING" id="448385.sce0923"/>
<evidence type="ECO:0000313" key="4">
    <source>
        <dbReference type="Proteomes" id="UP000002139"/>
    </source>
</evidence>
<dbReference type="eggNOG" id="COG1011">
    <property type="taxonomic scope" value="Bacteria"/>
</dbReference>
<dbReference type="PANTHER" id="PTHR43316">
    <property type="entry name" value="HYDROLASE, HALOACID DELAHOGENASE-RELATED"/>
    <property type="match status" value="1"/>
</dbReference>
<proteinExistence type="inferred from homology"/>
<keyword evidence="4" id="KW-1185">Reference proteome</keyword>
<evidence type="ECO:0000256" key="1">
    <source>
        <dbReference type="ARBA" id="ARBA00008106"/>
    </source>
</evidence>
<sequence>MPRDGEEVAQIVPVEHGSGARGAAAGERSAPCKGAWRVYVDGGSPGNGGPRMLCRVRSRTRAFAHPRTRALALSRVAWFTSDDPMEAGMLTNRREFLHRVTGTAAAGFLGSAPAGTASCAAQHGPAPPRPAAGSKIKAVAFDAFPIFDPRPIAALAEELCPGKGASLSEAWRTRQFEYTWLRVASGEYADFWQVTSDALVFAERALALDLGEEKRARLLGAYLDLRAWPDVLPALRALRDAGIRLSFLSNFTPRMLGAAIESSGLGGLFEHVLSTDGARTYKPDPRAYRMALDAFGLTREEIAFVAFAGWDAAGARWFGYPTFWVNRLGLPAEELGVSADATGASLSDLVEFVKERA</sequence>
<gene>
    <name evidence="3" type="primary">had</name>
    <name evidence="3" type="ordered locus">sce0923</name>
</gene>
<dbReference type="InterPro" id="IPR023214">
    <property type="entry name" value="HAD_sf"/>
</dbReference>
<dbReference type="InterPro" id="IPR023198">
    <property type="entry name" value="PGP-like_dom2"/>
</dbReference>
<keyword evidence="2 3" id="KW-0378">Hydrolase</keyword>
<dbReference type="InterPro" id="IPR051540">
    <property type="entry name" value="S-2-haloacid_dehalogenase"/>
</dbReference>
<dbReference type="CDD" id="cd02588">
    <property type="entry name" value="HAD_L2-DEX"/>
    <property type="match status" value="1"/>
</dbReference>
<dbReference type="EC" id="3.8.1.2" evidence="3"/>
<dbReference type="GO" id="GO:0018784">
    <property type="term" value="F:(S)-2-haloacid dehalogenase activity"/>
    <property type="evidence" value="ECO:0007669"/>
    <property type="project" value="UniProtKB-EC"/>
</dbReference>
<protein>
    <submittedName>
        <fullName evidence="3">Haloacetate dehalogenase</fullName>
        <ecNumber evidence="3">3.8.1.2</ecNumber>
    </submittedName>
</protein>
<name>A9EUA3_SORC5</name>
<dbReference type="AlphaFoldDB" id="A9EUA3"/>
<dbReference type="NCBIfam" id="TIGR01493">
    <property type="entry name" value="HAD-SF-IA-v2"/>
    <property type="match status" value="1"/>
</dbReference>
<dbReference type="EMBL" id="AM746676">
    <property type="protein sequence ID" value="CAN91081.1"/>
    <property type="molecule type" value="Genomic_DNA"/>
</dbReference>
<reference evidence="3 4" key="1">
    <citation type="journal article" date="2007" name="Nat. Biotechnol.">
        <title>Complete genome sequence of the myxobacterium Sorangium cellulosum.</title>
        <authorList>
            <person name="Schneiker S."/>
            <person name="Perlova O."/>
            <person name="Kaiser O."/>
            <person name="Gerth K."/>
            <person name="Alici A."/>
            <person name="Altmeyer M.O."/>
            <person name="Bartels D."/>
            <person name="Bekel T."/>
            <person name="Beyer S."/>
            <person name="Bode E."/>
            <person name="Bode H.B."/>
            <person name="Bolten C.J."/>
            <person name="Choudhuri J.V."/>
            <person name="Doss S."/>
            <person name="Elnakady Y.A."/>
            <person name="Frank B."/>
            <person name="Gaigalat L."/>
            <person name="Goesmann A."/>
            <person name="Groeger C."/>
            <person name="Gross F."/>
            <person name="Jelsbak L."/>
            <person name="Jelsbak L."/>
            <person name="Kalinowski J."/>
            <person name="Kegler C."/>
            <person name="Knauber T."/>
            <person name="Konietzny S."/>
            <person name="Kopp M."/>
            <person name="Krause L."/>
            <person name="Krug D."/>
            <person name="Linke B."/>
            <person name="Mahmud T."/>
            <person name="Martinez-Arias R."/>
            <person name="McHardy A.C."/>
            <person name="Merai M."/>
            <person name="Meyer F."/>
            <person name="Mormann S."/>
            <person name="Munoz-Dorado J."/>
            <person name="Perez J."/>
            <person name="Pradella S."/>
            <person name="Rachid S."/>
            <person name="Raddatz G."/>
            <person name="Rosenau F."/>
            <person name="Rueckert C."/>
            <person name="Sasse F."/>
            <person name="Scharfe M."/>
            <person name="Schuster S.C."/>
            <person name="Suen G."/>
            <person name="Treuner-Lange A."/>
            <person name="Velicer G.J."/>
            <person name="Vorholter F.-J."/>
            <person name="Weissman K.J."/>
            <person name="Welch R.D."/>
            <person name="Wenzel S.C."/>
            <person name="Whitworth D.E."/>
            <person name="Wilhelm S."/>
            <person name="Wittmann C."/>
            <person name="Bloecker H."/>
            <person name="Puehler A."/>
            <person name="Mueller R."/>
        </authorList>
    </citation>
    <scope>NUCLEOTIDE SEQUENCE [LARGE SCALE GENOMIC DNA]</scope>
    <source>
        <strain evidence="4">So ce56</strain>
    </source>
</reference>
<dbReference type="KEGG" id="scl:sce0923"/>
<dbReference type="InterPro" id="IPR036412">
    <property type="entry name" value="HAD-like_sf"/>
</dbReference>